<dbReference type="EMBL" id="MGDB01000089">
    <property type="protein sequence ID" value="OGL40760.1"/>
    <property type="molecule type" value="Genomic_DNA"/>
</dbReference>
<proteinExistence type="predicted"/>
<comment type="caution">
    <text evidence="6">The sequence shown here is derived from an EMBL/GenBank/DDBJ whole genome shotgun (WGS) entry which is preliminary data.</text>
</comment>
<feature type="domain" description="NAD-dependent epimerase/dehydratase" evidence="5">
    <location>
        <begin position="3"/>
        <end position="241"/>
    </location>
</feature>
<dbReference type="Pfam" id="PF01370">
    <property type="entry name" value="Epimerase"/>
    <property type="match status" value="1"/>
</dbReference>
<dbReference type="AlphaFoldDB" id="A0A1F7RHF1"/>
<evidence type="ECO:0000256" key="2">
    <source>
        <dbReference type="ARBA" id="ARBA00022793"/>
    </source>
</evidence>
<keyword evidence="2" id="KW-0210">Decarboxylase</keyword>
<keyword evidence="3" id="KW-0520">NAD</keyword>
<dbReference type="InterPro" id="IPR036291">
    <property type="entry name" value="NAD(P)-bd_dom_sf"/>
</dbReference>
<dbReference type="PANTHER" id="PTHR43078:SF6">
    <property type="entry name" value="UDP-GLUCURONIC ACID DECARBOXYLASE 1"/>
    <property type="match status" value="1"/>
</dbReference>
<dbReference type="GO" id="GO:0070403">
    <property type="term" value="F:NAD+ binding"/>
    <property type="evidence" value="ECO:0007669"/>
    <property type="project" value="InterPro"/>
</dbReference>
<evidence type="ECO:0000259" key="5">
    <source>
        <dbReference type="Pfam" id="PF01370"/>
    </source>
</evidence>
<organism evidence="6 7">
    <name type="scientific">Candidatus Schekmanbacteria bacterium GWA2_38_11</name>
    <dbReference type="NCBI Taxonomy" id="1817876"/>
    <lineage>
        <taxon>Bacteria</taxon>
        <taxon>Candidatus Schekmaniibacteriota</taxon>
    </lineage>
</organism>
<evidence type="ECO:0000256" key="4">
    <source>
        <dbReference type="ARBA" id="ARBA00023239"/>
    </source>
</evidence>
<dbReference type="GO" id="GO:0005737">
    <property type="term" value="C:cytoplasm"/>
    <property type="evidence" value="ECO:0007669"/>
    <property type="project" value="TreeGrafter"/>
</dbReference>
<comment type="cofactor">
    <cofactor evidence="1">
        <name>NAD(+)</name>
        <dbReference type="ChEBI" id="CHEBI:57540"/>
    </cofactor>
</comment>
<sequence length="321" mass="36314">MKILITGGAGFLGSHLGDAFLKRGDEIFVLDEAKDFKIRHNLGNPKFHYIRDSILNEEILDGLIFKSDLVYHMAAVVGVEHYVGDPYNVLNVNINGTQNVLKAAFKYNKKVVFASTSEVYGRNPNIPFSEDDDRVLGSTKIDRWCYSTSKATGEHFCFAYHKIGLPVVVVRYFNVYGPRLDKIDVGRIITIFMGQILRNEPLTVIGNGMQTRCFTYIDDAIKATVAAGLLKEAEGEIFNIGNNKETTIKELAEKMIEVSRVKNSIRHVTKEEVYGESYEDIQRRVPNTDRMKNILKVDADTSLEDGLRITIEWFKAIGNKY</sequence>
<evidence type="ECO:0000313" key="7">
    <source>
        <dbReference type="Proteomes" id="UP000178526"/>
    </source>
</evidence>
<dbReference type="PANTHER" id="PTHR43078">
    <property type="entry name" value="UDP-GLUCURONIC ACID DECARBOXYLASE-RELATED"/>
    <property type="match status" value="1"/>
</dbReference>
<evidence type="ECO:0000256" key="3">
    <source>
        <dbReference type="ARBA" id="ARBA00023027"/>
    </source>
</evidence>
<dbReference type="Proteomes" id="UP000178526">
    <property type="component" value="Unassembled WGS sequence"/>
</dbReference>
<protein>
    <recommendedName>
        <fullName evidence="5">NAD-dependent epimerase/dehydratase domain-containing protein</fullName>
    </recommendedName>
</protein>
<evidence type="ECO:0000256" key="1">
    <source>
        <dbReference type="ARBA" id="ARBA00001911"/>
    </source>
</evidence>
<gene>
    <name evidence="6" type="ORF">A2042_09420</name>
</gene>
<evidence type="ECO:0000313" key="6">
    <source>
        <dbReference type="EMBL" id="OGL40760.1"/>
    </source>
</evidence>
<dbReference type="InterPro" id="IPR001509">
    <property type="entry name" value="Epimerase_deHydtase"/>
</dbReference>
<dbReference type="InterPro" id="IPR044516">
    <property type="entry name" value="UXS-like"/>
</dbReference>
<dbReference type="GO" id="GO:0042732">
    <property type="term" value="P:D-xylose metabolic process"/>
    <property type="evidence" value="ECO:0007669"/>
    <property type="project" value="InterPro"/>
</dbReference>
<dbReference type="GO" id="GO:0048040">
    <property type="term" value="F:UDP-glucuronate decarboxylase activity"/>
    <property type="evidence" value="ECO:0007669"/>
    <property type="project" value="TreeGrafter"/>
</dbReference>
<dbReference type="Gene3D" id="3.40.50.720">
    <property type="entry name" value="NAD(P)-binding Rossmann-like Domain"/>
    <property type="match status" value="1"/>
</dbReference>
<reference evidence="6 7" key="1">
    <citation type="journal article" date="2016" name="Nat. Commun.">
        <title>Thousands of microbial genomes shed light on interconnected biogeochemical processes in an aquifer system.</title>
        <authorList>
            <person name="Anantharaman K."/>
            <person name="Brown C.T."/>
            <person name="Hug L.A."/>
            <person name="Sharon I."/>
            <person name="Castelle C.J."/>
            <person name="Probst A.J."/>
            <person name="Thomas B.C."/>
            <person name="Singh A."/>
            <person name="Wilkins M.J."/>
            <person name="Karaoz U."/>
            <person name="Brodie E.L."/>
            <person name="Williams K.H."/>
            <person name="Hubbard S.S."/>
            <person name="Banfield J.F."/>
        </authorList>
    </citation>
    <scope>NUCLEOTIDE SEQUENCE [LARGE SCALE GENOMIC DNA]</scope>
</reference>
<dbReference type="SUPFAM" id="SSF51735">
    <property type="entry name" value="NAD(P)-binding Rossmann-fold domains"/>
    <property type="match status" value="1"/>
</dbReference>
<accession>A0A1F7RHF1</accession>
<keyword evidence="4" id="KW-0456">Lyase</keyword>
<name>A0A1F7RHF1_9BACT</name>